<accession>A0ABT0LIA4</accession>
<proteinExistence type="predicted"/>
<comment type="caution">
    <text evidence="4">The sequence shown here is derived from an EMBL/GenBank/DDBJ whole genome shotgun (WGS) entry which is preliminary data.</text>
</comment>
<keyword evidence="1 2" id="KW-0238">DNA-binding</keyword>
<dbReference type="SUPFAM" id="SSF46894">
    <property type="entry name" value="C-terminal effector domain of the bipartite response regulators"/>
    <property type="match status" value="1"/>
</dbReference>
<dbReference type="Pfam" id="PF00486">
    <property type="entry name" value="Trans_reg_C"/>
    <property type="match status" value="1"/>
</dbReference>
<organism evidence="4 5">
    <name type="scientific">Shewanella surugensis</name>
    <dbReference type="NCBI Taxonomy" id="212020"/>
    <lineage>
        <taxon>Bacteria</taxon>
        <taxon>Pseudomonadati</taxon>
        <taxon>Pseudomonadota</taxon>
        <taxon>Gammaproteobacteria</taxon>
        <taxon>Alteromonadales</taxon>
        <taxon>Shewanellaceae</taxon>
        <taxon>Shewanella</taxon>
    </lineage>
</organism>
<dbReference type="SUPFAM" id="SSF82171">
    <property type="entry name" value="DPP6 N-terminal domain-like"/>
    <property type="match status" value="1"/>
</dbReference>
<keyword evidence="5" id="KW-1185">Reference proteome</keyword>
<dbReference type="InterPro" id="IPR036388">
    <property type="entry name" value="WH-like_DNA-bd_sf"/>
</dbReference>
<feature type="DNA-binding region" description="OmpR/PhoB-type" evidence="2">
    <location>
        <begin position="1"/>
        <end position="96"/>
    </location>
</feature>
<evidence type="ECO:0000256" key="2">
    <source>
        <dbReference type="PROSITE-ProRule" id="PRU01091"/>
    </source>
</evidence>
<name>A0ABT0LIA4_9GAMM</name>
<dbReference type="InterPro" id="IPR016032">
    <property type="entry name" value="Sig_transdc_resp-reg_C-effctor"/>
</dbReference>
<sequence>MQLGDYFLDRETMLLHCGDEEKAIEPKVYDVLMYLVENRQRHISITELHENVWKGRFVSDAAVRKIISKLRLLFDDNHNEPKYIKSLSKRGYRLICHVDLNKKAIKSIPPVPDISVNAVNSLVQDPQFVSPSTTFSNYSQAINSQSNQSQKTDDINKIDINDLDSKGHGSIVDGEKIAISSKAVNRSFWQRLTQLQSSVLVCSLLLLVSGLSYLVYFYEINITPDSKTVVENKALYADNDGRDNSTQHIDEQASLVMNETNLLKTLTGDKIGVAVHDDKQLTAFAMKLDEGVGYQIFLKDMASNKVMQLVQNVTFPLSLTFNKTGDKFYYIDHVEGSSSLIEFDLASNEYARRTLITDYFGLYDLSFSPTIDNKIYFTGELNKDDGISGYSYNFSSKEIVPVTDKVSANFMDFRMRFSNNGQQLAVLRLDSENNQSELRIIDLPLNKVVYRRWFEQRVYYLEWLNEHMLAVLSNRGLYRLDISTDMVKVFNGDYNFRGLELAKSNENLYLLRRQSSDNRFVSKTLPFSEFVTDNIIEDDLDLTLMGGQNNNDKAFFTGITATHYVLSQFDYQTNEHTELVKVKDKLRFLYSSRDGNKILYKEDKRLVFLTLSTGDKQFLSNKQQRISYARFSKDEAAIIYGVKQYDIWVVNRFDIATGETTELFKGYQDAIEYREGYVLVNDDFELILYQNSQQQALGYKLNSELYNLVFIMNDYLYWQDTDYIKVIFNELNLTTFKHEQKEFDFLPITFNMAINQEAGRLWYNSRKRKSELYHFNINRFLL</sequence>
<dbReference type="InterPro" id="IPR011042">
    <property type="entry name" value="6-blade_b-propeller_TolB-like"/>
</dbReference>
<dbReference type="CDD" id="cd00383">
    <property type="entry name" value="trans_reg_C"/>
    <property type="match status" value="1"/>
</dbReference>
<protein>
    <submittedName>
        <fullName evidence="4">Winged helix-turn-helix domain-containing protein</fullName>
    </submittedName>
</protein>
<dbReference type="SMART" id="SM00862">
    <property type="entry name" value="Trans_reg_C"/>
    <property type="match status" value="1"/>
</dbReference>
<dbReference type="InterPro" id="IPR001867">
    <property type="entry name" value="OmpR/PhoB-type_DNA-bd"/>
</dbReference>
<dbReference type="Proteomes" id="UP001203423">
    <property type="component" value="Unassembled WGS sequence"/>
</dbReference>
<dbReference type="PROSITE" id="PS51755">
    <property type="entry name" value="OMPR_PHOB"/>
    <property type="match status" value="1"/>
</dbReference>
<dbReference type="Gene3D" id="2.120.10.30">
    <property type="entry name" value="TolB, C-terminal domain"/>
    <property type="match status" value="1"/>
</dbReference>
<evidence type="ECO:0000313" key="5">
    <source>
        <dbReference type="Proteomes" id="UP001203423"/>
    </source>
</evidence>
<evidence type="ECO:0000256" key="1">
    <source>
        <dbReference type="ARBA" id="ARBA00023125"/>
    </source>
</evidence>
<dbReference type="Gene3D" id="1.10.10.10">
    <property type="entry name" value="Winged helix-like DNA-binding domain superfamily/Winged helix DNA-binding domain"/>
    <property type="match status" value="1"/>
</dbReference>
<evidence type="ECO:0000313" key="4">
    <source>
        <dbReference type="EMBL" id="MCL1127424.1"/>
    </source>
</evidence>
<gene>
    <name evidence="4" type="ORF">L2764_23855</name>
</gene>
<feature type="domain" description="OmpR/PhoB-type" evidence="3">
    <location>
        <begin position="1"/>
        <end position="96"/>
    </location>
</feature>
<dbReference type="RefSeq" id="WP_248942863.1">
    <property type="nucleotide sequence ID" value="NZ_JAKIKS010000158.1"/>
</dbReference>
<evidence type="ECO:0000259" key="3">
    <source>
        <dbReference type="PROSITE" id="PS51755"/>
    </source>
</evidence>
<dbReference type="EMBL" id="JAKIKS010000158">
    <property type="protein sequence ID" value="MCL1127424.1"/>
    <property type="molecule type" value="Genomic_DNA"/>
</dbReference>
<reference evidence="4 5" key="1">
    <citation type="submission" date="2022-01" db="EMBL/GenBank/DDBJ databases">
        <title>Whole genome-based taxonomy of the Shewanellaceae.</title>
        <authorList>
            <person name="Martin-Rodriguez A.J."/>
        </authorList>
    </citation>
    <scope>NUCLEOTIDE SEQUENCE [LARGE SCALE GENOMIC DNA]</scope>
    <source>
        <strain evidence="4 5">DSM 17177</strain>
    </source>
</reference>